<feature type="region of interest" description="Disordered" evidence="1">
    <location>
        <begin position="424"/>
        <end position="445"/>
    </location>
</feature>
<feature type="region of interest" description="Disordered" evidence="1">
    <location>
        <begin position="298"/>
        <end position="334"/>
    </location>
</feature>
<feature type="compositionally biased region" description="Basic residues" evidence="1">
    <location>
        <begin position="508"/>
        <end position="524"/>
    </location>
</feature>
<keyword evidence="4" id="KW-1185">Reference proteome</keyword>
<dbReference type="Pfam" id="PF00620">
    <property type="entry name" value="RhoGAP"/>
    <property type="match status" value="1"/>
</dbReference>
<evidence type="ECO:0000259" key="2">
    <source>
        <dbReference type="PROSITE" id="PS50238"/>
    </source>
</evidence>
<evidence type="ECO:0000313" key="3">
    <source>
        <dbReference type="EMBL" id="KAK7108662.1"/>
    </source>
</evidence>
<dbReference type="SMART" id="SM00324">
    <property type="entry name" value="RhoGAP"/>
    <property type="match status" value="1"/>
</dbReference>
<dbReference type="GO" id="GO:0007165">
    <property type="term" value="P:signal transduction"/>
    <property type="evidence" value="ECO:0007669"/>
    <property type="project" value="InterPro"/>
</dbReference>
<dbReference type="Gene3D" id="1.10.555.10">
    <property type="entry name" value="Rho GTPase activation protein"/>
    <property type="match status" value="1"/>
</dbReference>
<dbReference type="InterPro" id="IPR008936">
    <property type="entry name" value="Rho_GTPase_activation_prot"/>
</dbReference>
<dbReference type="PROSITE" id="PS50238">
    <property type="entry name" value="RHOGAP"/>
    <property type="match status" value="1"/>
</dbReference>
<dbReference type="EMBL" id="JBAMIC010000004">
    <property type="protein sequence ID" value="KAK7108662.1"/>
    <property type="molecule type" value="Genomic_DNA"/>
</dbReference>
<sequence length="612" mass="68495">MFRNVFGGCVSDRSARADAFRSFKLKFGVPINSALKHGLLPAPLVDILVYIAKEGVATADVFRRPGNPNDIRRIVKRLSEGKQVIYTNYSFYTLASVVKKFLLKTPGGVLTEDGEEVLLHVLTLGHRMDQCQAVNTFIESLPVAHQQLLALLFGTWFRIVTYAEINFMSVEALSRSVAGSMFHTCAEDPAKVEKASRILQLLIDNFGVAAMFGRQNIQFFAETTHTGIHIREFIRYQYQYPSEDTIPRSYALRWFAAILHLEGKKWGFDPIRDAVSPDLIEMTRMEGDSDREACGMYSDEGGVGGDSPELSPLAGLRRSLPQSDGGNNGDVSQLTINTSTLSAPEVSLMPSPEVSKRPKSLEDNLNEMKTYYQSRSLSRFNSVKRKQLERLRQRSDWFLSPTAAAARNNGSNGAATCTLGRHFHHHHHHHPYSNKNGGGNSVTKASSEGTVLEAYSDADSVFTDHSSRSESPASEPVWTHSLKTQSRDIIHSDTLAEVASPHILQPSQRHRSNRHQQHQHHHQRQMSDPGSMDAVGDQGEGGGSGRTPREIEQGEEADGEDEEEEEEEYRRKRNTEEEEDEEQRVGQATDESETEVQCYMLEHQYGPMEDCS</sequence>
<gene>
    <name evidence="3" type="ORF">V1264_016354</name>
</gene>
<comment type="caution">
    <text evidence="3">The sequence shown here is derived from an EMBL/GenBank/DDBJ whole genome shotgun (WGS) entry which is preliminary data.</text>
</comment>
<accession>A0AAN9GHI1</accession>
<feature type="compositionally biased region" description="Acidic residues" evidence="1">
    <location>
        <begin position="553"/>
        <end position="567"/>
    </location>
</feature>
<feature type="domain" description="Rho-GAP" evidence="2">
    <location>
        <begin position="29"/>
        <end position="210"/>
    </location>
</feature>
<dbReference type="AlphaFoldDB" id="A0AAN9GHI1"/>
<feature type="region of interest" description="Disordered" evidence="1">
    <location>
        <begin position="506"/>
        <end position="612"/>
    </location>
</feature>
<evidence type="ECO:0000313" key="4">
    <source>
        <dbReference type="Proteomes" id="UP001374579"/>
    </source>
</evidence>
<dbReference type="SUPFAM" id="SSF48350">
    <property type="entry name" value="GTPase activation domain, GAP"/>
    <property type="match status" value="1"/>
</dbReference>
<dbReference type="PANTHER" id="PTHR23179:SF27">
    <property type="entry name" value="RHO GTPASE ACTIVATING PROTEIN AT 71E, ISOFORM D"/>
    <property type="match status" value="1"/>
</dbReference>
<evidence type="ECO:0000256" key="1">
    <source>
        <dbReference type="SAM" id="MobiDB-lite"/>
    </source>
</evidence>
<name>A0AAN9GHI1_9CAEN</name>
<protein>
    <recommendedName>
        <fullName evidence="2">Rho-GAP domain-containing protein</fullName>
    </recommendedName>
</protein>
<dbReference type="InterPro" id="IPR000198">
    <property type="entry name" value="RhoGAP_dom"/>
</dbReference>
<dbReference type="Proteomes" id="UP001374579">
    <property type="component" value="Unassembled WGS sequence"/>
</dbReference>
<dbReference type="PANTHER" id="PTHR23179">
    <property type="entry name" value="T-CELL ACTIVATION RHO GTPASE ACTIVATING PROTEIN-RELATED"/>
    <property type="match status" value="1"/>
</dbReference>
<dbReference type="GO" id="GO:0005096">
    <property type="term" value="F:GTPase activator activity"/>
    <property type="evidence" value="ECO:0007669"/>
    <property type="project" value="TreeGrafter"/>
</dbReference>
<reference evidence="3 4" key="1">
    <citation type="submission" date="2024-02" db="EMBL/GenBank/DDBJ databases">
        <title>Chromosome-scale genome assembly of the rough periwinkle Littorina saxatilis.</title>
        <authorList>
            <person name="De Jode A."/>
            <person name="Faria R."/>
            <person name="Formenti G."/>
            <person name="Sims Y."/>
            <person name="Smith T.P."/>
            <person name="Tracey A."/>
            <person name="Wood J.M.D."/>
            <person name="Zagrodzka Z.B."/>
            <person name="Johannesson K."/>
            <person name="Butlin R.K."/>
            <person name="Leder E.H."/>
        </authorList>
    </citation>
    <scope>NUCLEOTIDE SEQUENCE [LARGE SCALE GENOMIC DNA]</scope>
    <source>
        <strain evidence="3">Snail1</strain>
        <tissue evidence="3">Muscle</tissue>
    </source>
</reference>
<organism evidence="3 4">
    <name type="scientific">Littorina saxatilis</name>
    <dbReference type="NCBI Taxonomy" id="31220"/>
    <lineage>
        <taxon>Eukaryota</taxon>
        <taxon>Metazoa</taxon>
        <taxon>Spiralia</taxon>
        <taxon>Lophotrochozoa</taxon>
        <taxon>Mollusca</taxon>
        <taxon>Gastropoda</taxon>
        <taxon>Caenogastropoda</taxon>
        <taxon>Littorinimorpha</taxon>
        <taxon>Littorinoidea</taxon>
        <taxon>Littorinidae</taxon>
        <taxon>Littorina</taxon>
    </lineage>
</organism>
<feature type="compositionally biased region" description="Polar residues" evidence="1">
    <location>
        <begin position="320"/>
        <end position="334"/>
    </location>
</feature>
<proteinExistence type="predicted"/>